<sequence>MTQTLLGRRGLSAAALLLGAAGPAPRRIGEAVEVTGTARAERPGATRPLAPAAPLGEGDTLVTGADSRLLARLAGDIELRLGALARLLLDSVPATPRDGAGTVLRRAAGALWFSRPETAPRAPVAIVSPAALIGVRGTAFWAGEIDGRFSVLVERGEAAVSAGGRLVTLGPGFGTDIEGGVPEDPQRWAPARIARALAMVGLPR</sequence>
<evidence type="ECO:0000259" key="1">
    <source>
        <dbReference type="Pfam" id="PF04773"/>
    </source>
</evidence>
<dbReference type="Proteomes" id="UP000475385">
    <property type="component" value="Unassembled WGS sequence"/>
</dbReference>
<evidence type="ECO:0000313" key="3">
    <source>
        <dbReference type="Proteomes" id="UP000475385"/>
    </source>
</evidence>
<protein>
    <submittedName>
        <fullName evidence="2">FecR domain-containing protein</fullName>
    </submittedName>
</protein>
<comment type="caution">
    <text evidence="2">The sequence shown here is derived from an EMBL/GenBank/DDBJ whole genome shotgun (WGS) entry which is preliminary data.</text>
</comment>
<dbReference type="EMBL" id="JAAIKB010000001">
    <property type="protein sequence ID" value="NGM19093.1"/>
    <property type="molecule type" value="Genomic_DNA"/>
</dbReference>
<reference evidence="2 3" key="1">
    <citation type="submission" date="2020-02" db="EMBL/GenBank/DDBJ databases">
        <authorList>
            <person name="Kim H.M."/>
            <person name="Jeon C.O."/>
        </authorList>
    </citation>
    <scope>NUCLEOTIDE SEQUENCE [LARGE SCALE GENOMIC DNA]</scope>
    <source>
        <strain evidence="2 3">PeD5</strain>
    </source>
</reference>
<keyword evidence="3" id="KW-1185">Reference proteome</keyword>
<evidence type="ECO:0000313" key="2">
    <source>
        <dbReference type="EMBL" id="NGM19093.1"/>
    </source>
</evidence>
<gene>
    <name evidence="2" type="ORF">G3576_03640</name>
</gene>
<accession>A0A6M1LFQ7</accession>
<dbReference type="RefSeq" id="WP_164692936.1">
    <property type="nucleotide sequence ID" value="NZ_JAAIKB010000001.1"/>
</dbReference>
<proteinExistence type="predicted"/>
<dbReference type="AlphaFoldDB" id="A0A6M1LFQ7"/>
<dbReference type="Pfam" id="PF04773">
    <property type="entry name" value="FecR"/>
    <property type="match status" value="1"/>
</dbReference>
<reference evidence="2 3" key="2">
    <citation type="submission" date="2020-03" db="EMBL/GenBank/DDBJ databases">
        <title>Roseomonas stagni sp. nov., isolated from pond water in Japan.</title>
        <authorList>
            <person name="Furuhata K."/>
            <person name="Miyamoto H."/>
            <person name="Goto K."/>
        </authorList>
    </citation>
    <scope>NUCLEOTIDE SEQUENCE [LARGE SCALE GENOMIC DNA]</scope>
    <source>
        <strain evidence="2 3">PeD5</strain>
    </source>
</reference>
<feature type="domain" description="FecR protein" evidence="1">
    <location>
        <begin position="59"/>
        <end position="158"/>
    </location>
</feature>
<dbReference type="InterPro" id="IPR006860">
    <property type="entry name" value="FecR"/>
</dbReference>
<organism evidence="2 3">
    <name type="scientific">Falsiroseomonas algicola</name>
    <dbReference type="NCBI Taxonomy" id="2716930"/>
    <lineage>
        <taxon>Bacteria</taxon>
        <taxon>Pseudomonadati</taxon>
        <taxon>Pseudomonadota</taxon>
        <taxon>Alphaproteobacteria</taxon>
        <taxon>Acetobacterales</taxon>
        <taxon>Roseomonadaceae</taxon>
        <taxon>Falsiroseomonas</taxon>
    </lineage>
</organism>
<name>A0A6M1LFQ7_9PROT</name>